<dbReference type="KEGG" id="hvg:123407528"/>
<dbReference type="AlphaFoldDB" id="F2D608"/>
<accession>F2D608</accession>
<protein>
    <submittedName>
        <fullName evidence="2">Predicted protein</fullName>
    </submittedName>
</protein>
<feature type="compositionally biased region" description="Gly residues" evidence="1">
    <location>
        <begin position="156"/>
        <end position="167"/>
    </location>
</feature>
<evidence type="ECO:0000256" key="1">
    <source>
        <dbReference type="SAM" id="MobiDB-lite"/>
    </source>
</evidence>
<organism evidence="2">
    <name type="scientific">Hordeum vulgare subsp. vulgare</name>
    <name type="common">Domesticated barley</name>
    <dbReference type="NCBI Taxonomy" id="112509"/>
    <lineage>
        <taxon>Eukaryota</taxon>
        <taxon>Viridiplantae</taxon>
        <taxon>Streptophyta</taxon>
        <taxon>Embryophyta</taxon>
        <taxon>Tracheophyta</taxon>
        <taxon>Spermatophyta</taxon>
        <taxon>Magnoliopsida</taxon>
        <taxon>Liliopsida</taxon>
        <taxon>Poales</taxon>
        <taxon>Poaceae</taxon>
        <taxon>BOP clade</taxon>
        <taxon>Pooideae</taxon>
        <taxon>Triticodae</taxon>
        <taxon>Triticeae</taxon>
        <taxon>Hordeinae</taxon>
        <taxon>Hordeum</taxon>
    </lineage>
</organism>
<name>F2D608_HORVV</name>
<feature type="compositionally biased region" description="Basic and acidic residues" evidence="1">
    <location>
        <begin position="181"/>
        <end position="191"/>
    </location>
</feature>
<dbReference type="GeneID" id="123407528"/>
<feature type="compositionally biased region" description="Low complexity" evidence="1">
    <location>
        <begin position="31"/>
        <end position="52"/>
    </location>
</feature>
<dbReference type="InParanoid" id="F2D608"/>
<feature type="compositionally biased region" description="Basic residues" evidence="1">
    <location>
        <begin position="144"/>
        <end position="153"/>
    </location>
</feature>
<dbReference type="EMBL" id="AK359318">
    <property type="protein sequence ID" value="BAJ90529.1"/>
    <property type="molecule type" value="mRNA"/>
</dbReference>
<sequence length="212" mass="23638">MRITPVTAPPPAQRVRRQSCRRTPPLLRAFTGWSPTGTRRSSSGGTDPTSRRCCIGPQPSPAMAEWVRRWRREPRCRRKRGERRSPEVVVGPILSWHGRASMARADADTARRGRPRLGVGRRERPWCGRTRPLSDASRRERPQRGRVRPRPRAARGLGGTHGVGGDTDGILRCCPCSAAGERQHEKPERSIPHLASLEHSQAGKISRTTPPP</sequence>
<feature type="region of interest" description="Disordered" evidence="1">
    <location>
        <begin position="99"/>
        <end position="212"/>
    </location>
</feature>
<evidence type="ECO:0000313" key="2">
    <source>
        <dbReference type="EMBL" id="BAJ90529.1"/>
    </source>
</evidence>
<dbReference type="RefSeq" id="XP_044956622.1">
    <property type="nucleotide sequence ID" value="XM_045100687.1"/>
</dbReference>
<feature type="region of interest" description="Disordered" evidence="1">
    <location>
        <begin position="1"/>
        <end position="58"/>
    </location>
</feature>
<proteinExistence type="evidence at transcript level"/>
<reference evidence="2" key="1">
    <citation type="journal article" date="2011" name="Plant Physiol.">
        <title>Comprehensive sequence analysis of 24,783 barley full-length cDNAs derived from 12 clone libraries.</title>
        <authorList>
            <person name="Matsumoto T."/>
            <person name="Tanaka T."/>
            <person name="Sakai H."/>
            <person name="Amano N."/>
            <person name="Kanamori H."/>
            <person name="Kurita K."/>
            <person name="Kikuta A."/>
            <person name="Kamiya K."/>
            <person name="Yamamoto M."/>
            <person name="Ikawa H."/>
            <person name="Fujii N."/>
            <person name="Hori K."/>
            <person name="Itoh T."/>
            <person name="Sato K."/>
        </authorList>
    </citation>
    <scope>NUCLEOTIDE SEQUENCE</scope>
    <source>
        <tissue evidence="2">Shoot</tissue>
    </source>
</reference>